<name>A0A8X6S034_TRICX</name>
<dbReference type="EMBL" id="BMAU01021236">
    <property type="protein sequence ID" value="GFY03316.1"/>
    <property type="molecule type" value="Genomic_DNA"/>
</dbReference>
<evidence type="ECO:0000313" key="3">
    <source>
        <dbReference type="Proteomes" id="UP000887159"/>
    </source>
</evidence>
<feature type="region of interest" description="Disordered" evidence="1">
    <location>
        <begin position="79"/>
        <end position="104"/>
    </location>
</feature>
<keyword evidence="3" id="KW-1185">Reference proteome</keyword>
<organism evidence="2 3">
    <name type="scientific">Trichonephila clavipes</name>
    <name type="common">Golden silk orbweaver</name>
    <name type="synonym">Nephila clavipes</name>
    <dbReference type="NCBI Taxonomy" id="2585209"/>
    <lineage>
        <taxon>Eukaryota</taxon>
        <taxon>Metazoa</taxon>
        <taxon>Ecdysozoa</taxon>
        <taxon>Arthropoda</taxon>
        <taxon>Chelicerata</taxon>
        <taxon>Arachnida</taxon>
        <taxon>Araneae</taxon>
        <taxon>Araneomorphae</taxon>
        <taxon>Entelegynae</taxon>
        <taxon>Araneoidea</taxon>
        <taxon>Nephilidae</taxon>
        <taxon>Trichonephila</taxon>
    </lineage>
</organism>
<comment type="caution">
    <text evidence="2">The sequence shown here is derived from an EMBL/GenBank/DDBJ whole genome shotgun (WGS) entry which is preliminary data.</text>
</comment>
<dbReference type="Proteomes" id="UP000887159">
    <property type="component" value="Unassembled WGS sequence"/>
</dbReference>
<reference evidence="2" key="1">
    <citation type="submission" date="2020-08" db="EMBL/GenBank/DDBJ databases">
        <title>Multicomponent nature underlies the extraordinary mechanical properties of spider dragline silk.</title>
        <authorList>
            <person name="Kono N."/>
            <person name="Nakamura H."/>
            <person name="Mori M."/>
            <person name="Yoshida Y."/>
            <person name="Ohtoshi R."/>
            <person name="Malay A.D."/>
            <person name="Moran D.A.P."/>
            <person name="Tomita M."/>
            <person name="Numata K."/>
            <person name="Arakawa K."/>
        </authorList>
    </citation>
    <scope>NUCLEOTIDE SEQUENCE</scope>
</reference>
<sequence length="104" mass="12098">MRPILAYASPVWGYAAKTNINKLDTLQNSLIRMIVKATRYMRNDDIRNALKINSFKTHIQNIAINFFTDLDTTNNVNMQNLNPYTPNDNTKRPRRILLDSYNPP</sequence>
<evidence type="ECO:0000256" key="1">
    <source>
        <dbReference type="SAM" id="MobiDB-lite"/>
    </source>
</evidence>
<evidence type="ECO:0008006" key="4">
    <source>
        <dbReference type="Google" id="ProtNLM"/>
    </source>
</evidence>
<feature type="compositionally biased region" description="Polar residues" evidence="1">
    <location>
        <begin position="79"/>
        <end position="88"/>
    </location>
</feature>
<dbReference type="AlphaFoldDB" id="A0A8X6S034"/>
<gene>
    <name evidence="2" type="primary">NCL1_40832</name>
    <name evidence="2" type="ORF">TNCV_1172741</name>
</gene>
<accession>A0A8X6S034</accession>
<protein>
    <recommendedName>
        <fullName evidence="4">RNA-directed DNA polymerase from mobile element jockey</fullName>
    </recommendedName>
</protein>
<proteinExistence type="predicted"/>
<evidence type="ECO:0000313" key="2">
    <source>
        <dbReference type="EMBL" id="GFY03316.1"/>
    </source>
</evidence>